<gene>
    <name evidence="1" type="ORF">KK083_11080</name>
</gene>
<evidence type="ECO:0000313" key="1">
    <source>
        <dbReference type="EMBL" id="MBT1697422.1"/>
    </source>
</evidence>
<dbReference type="AlphaFoldDB" id="A0AAP2DM47"/>
<comment type="caution">
    <text evidence="1">The sequence shown here is derived from an EMBL/GenBank/DDBJ whole genome shotgun (WGS) entry which is preliminary data.</text>
</comment>
<dbReference type="EMBL" id="JAHESF010000009">
    <property type="protein sequence ID" value="MBT1697422.1"/>
    <property type="molecule type" value="Genomic_DNA"/>
</dbReference>
<organism evidence="1 2">
    <name type="scientific">Chryseosolibacter histidini</name>
    <dbReference type="NCBI Taxonomy" id="2782349"/>
    <lineage>
        <taxon>Bacteria</taxon>
        <taxon>Pseudomonadati</taxon>
        <taxon>Bacteroidota</taxon>
        <taxon>Cytophagia</taxon>
        <taxon>Cytophagales</taxon>
        <taxon>Chryseotaleaceae</taxon>
        <taxon>Chryseosolibacter</taxon>
    </lineage>
</organism>
<keyword evidence="2" id="KW-1185">Reference proteome</keyword>
<dbReference type="RefSeq" id="WP_254163292.1">
    <property type="nucleotide sequence ID" value="NZ_JAHESF010000009.1"/>
</dbReference>
<sequence>MKRKLLTGGLIALAFFQSCSDDDKGTPSLSGRYGMVSHEISSCTDATKNKLTQCPSTVRCRDLEFLADGKVNIHYSTATHPGTYVIAQNQLVLDDNYYSTPFTTLYTVSADGNKLTLTRQDTDTGAACMEKEIYNKM</sequence>
<evidence type="ECO:0000313" key="2">
    <source>
        <dbReference type="Proteomes" id="UP001319200"/>
    </source>
</evidence>
<reference evidence="1 2" key="1">
    <citation type="submission" date="2021-05" db="EMBL/GenBank/DDBJ databases">
        <title>A Polyphasic approach of four new species of the genus Ohtaekwangia: Ohtaekwangia histidinii sp. nov., Ohtaekwangia cretensis sp. nov., Ohtaekwangia indiensis sp. nov., Ohtaekwangia reichenbachii sp. nov. from diverse environment.</title>
        <authorList>
            <person name="Octaviana S."/>
        </authorList>
    </citation>
    <scope>NUCLEOTIDE SEQUENCE [LARGE SCALE GENOMIC DNA]</scope>
    <source>
        <strain evidence="1 2">PWU4</strain>
    </source>
</reference>
<accession>A0AAP2DM47</accession>
<proteinExistence type="predicted"/>
<name>A0AAP2DM47_9BACT</name>
<dbReference type="Proteomes" id="UP001319200">
    <property type="component" value="Unassembled WGS sequence"/>
</dbReference>
<dbReference type="PROSITE" id="PS51257">
    <property type="entry name" value="PROKAR_LIPOPROTEIN"/>
    <property type="match status" value="1"/>
</dbReference>
<evidence type="ECO:0008006" key="3">
    <source>
        <dbReference type="Google" id="ProtNLM"/>
    </source>
</evidence>
<protein>
    <recommendedName>
        <fullName evidence="3">Lipocalin-like domain-containing protein</fullName>
    </recommendedName>
</protein>